<evidence type="ECO:0000313" key="2">
    <source>
        <dbReference type="EMBL" id="BBH52446.1"/>
    </source>
</evidence>
<dbReference type="KEGG" id="sbf:JCM31447_08870"/>
<protein>
    <submittedName>
        <fullName evidence="2">Proline hydroxylase</fullName>
    </submittedName>
</protein>
<proteinExistence type="predicted"/>
<dbReference type="RefSeq" id="WP_130606959.1">
    <property type="nucleotide sequence ID" value="NZ_AP019368.1"/>
</dbReference>
<sequence>MALKEDILLEKNFCIIDNFLGEDLREKVWKYFQNLDFTFVNNSKWKKVFHPNDGTPLESKTFTYKHENIINNYPTGLSIDILFDELNKHNEFVDLYIGKNWKWYYLKPFIYPINSSLQWHDDGYSLGAFIYYCHNNWKTEWGGELLVSNKIEKYNNDKLKNSEIFFDNNFYSDLINDQKFYYSIPPKKDRAIFIKSKTLHKVNSVSNNAGNNMRCSISGQFYG</sequence>
<dbReference type="EMBL" id="AP019368">
    <property type="protein sequence ID" value="BBH52446.1"/>
    <property type="molecule type" value="Genomic_DNA"/>
</dbReference>
<accession>A0A4P2VHP3</accession>
<gene>
    <name evidence="2" type="ORF">JCM31447_08870</name>
</gene>
<dbReference type="AlphaFoldDB" id="A0A4P2VHP3"/>
<name>A0A4P2VHP3_FLUSA</name>
<dbReference type="Proteomes" id="UP000291236">
    <property type="component" value="Chromosome"/>
</dbReference>
<keyword evidence="3" id="KW-1185">Reference proteome</keyword>
<dbReference type="Pfam" id="PF13640">
    <property type="entry name" value="2OG-FeII_Oxy_3"/>
    <property type="match status" value="1"/>
</dbReference>
<evidence type="ECO:0000313" key="3">
    <source>
        <dbReference type="Proteomes" id="UP000291236"/>
    </source>
</evidence>
<feature type="domain" description="Prolyl 4-hydroxylase alpha subunit Fe(2+) 2OG dioxygenase" evidence="1">
    <location>
        <begin position="114"/>
        <end position="219"/>
    </location>
</feature>
<organism evidence="2 3">
    <name type="scientific">Fluviispira sanaruensis</name>
    <dbReference type="NCBI Taxonomy" id="2493639"/>
    <lineage>
        <taxon>Bacteria</taxon>
        <taxon>Pseudomonadati</taxon>
        <taxon>Bdellovibrionota</taxon>
        <taxon>Oligoflexia</taxon>
        <taxon>Silvanigrellales</taxon>
        <taxon>Silvanigrellaceae</taxon>
        <taxon>Fluviispira</taxon>
    </lineage>
</organism>
<evidence type="ECO:0000259" key="1">
    <source>
        <dbReference type="Pfam" id="PF13640"/>
    </source>
</evidence>
<reference evidence="2 3" key="1">
    <citation type="submission" date="2018-12" db="EMBL/GenBank/DDBJ databases">
        <title>Rubrispira sanarue gen. nov., sp., nov., a member of the order Silvanigrellales, isolated from a brackish lake in Hamamatsu Japan.</title>
        <authorList>
            <person name="Maejima Y."/>
            <person name="Iino T."/>
            <person name="Muraguchi Y."/>
            <person name="Fukuda K."/>
            <person name="Nojiri H."/>
            <person name="Ohkuma M."/>
            <person name="Moriuchi R."/>
            <person name="Dohra H."/>
            <person name="Kimbara K."/>
            <person name="Shintani M."/>
        </authorList>
    </citation>
    <scope>NUCLEOTIDE SEQUENCE [LARGE SCALE GENOMIC DNA]</scope>
    <source>
        <strain evidence="2 3">RF1110005</strain>
    </source>
</reference>
<dbReference type="InterPro" id="IPR044862">
    <property type="entry name" value="Pro_4_hyd_alph_FE2OG_OXY"/>
</dbReference>
<dbReference type="OrthoDB" id="9783171at2"/>
<dbReference type="Gene3D" id="2.60.120.620">
    <property type="entry name" value="q2cbj1_9rhob like domain"/>
    <property type="match status" value="1"/>
</dbReference>